<dbReference type="SUPFAM" id="SSF53187">
    <property type="entry name" value="Zn-dependent exopeptidases"/>
    <property type="match status" value="1"/>
</dbReference>
<dbReference type="InterPro" id="IPR002933">
    <property type="entry name" value="Peptidase_M20"/>
</dbReference>
<dbReference type="PIRSF" id="PIRSF010386">
    <property type="entry name" value="RocB"/>
    <property type="match status" value="1"/>
</dbReference>
<protein>
    <submittedName>
        <fullName evidence="3">Arginine utilization protein RocB</fullName>
    </submittedName>
</protein>
<gene>
    <name evidence="3" type="ORF">SAMN05444972_10831</name>
</gene>
<sequence length="553" mass="63708">MRSWKEETLALTEELIHHPSVNGTIGERDIAYHIYEFFRKLPYFRENPNQLYLWKTEGDDRERYNVAALVKSPQPREETVILMGHIDTVGVEDYGKWKPLAFSPQDLLEQWKQARLSDQVKSDLATGEWLVGRGSVDMKSGVAANMSLLRHFADHPEELEGNLLFLATCDEEDNSHGILSAVRELNHLASESNLRYVGAINTDYTSPQYKGDPSRYVYLGTVGKLLPAFFIVGEETHAGQVFEGFDPNLIAAELTDLIDYNPDFCDEMYGELTMPPVSLKQTDLKDKYDVQTPFAAFTYYNFFVHRRSPKDVLHELKGTAQKALENAIQMVTERYQRFCTLSGSPYLPHPWTSTVMTYDELYKACAKKYGTEFTAAMRLYGMNLLNDEELDLRQYCCRMVEEVWDWWGEKGPAIVLFFASVYMPRVVLSEKEKQDQHLIQAVRDAVNDVQPHCEHPIQIRNFFPYISDMSFVAICDDDEGIDALTRNMPAWGMKHQMDVDAIRQLDVPVVNIGPYGMDAHKQWERVEINYSMQVVPEVNYQVVRRLLASWDHA</sequence>
<name>A0A1I6STP6_9BACL</name>
<proteinExistence type="predicted"/>
<organism evidence="3 4">
    <name type="scientific">Marininema halotolerans</name>
    <dbReference type="NCBI Taxonomy" id="1155944"/>
    <lineage>
        <taxon>Bacteria</taxon>
        <taxon>Bacillati</taxon>
        <taxon>Bacillota</taxon>
        <taxon>Bacilli</taxon>
        <taxon>Bacillales</taxon>
        <taxon>Thermoactinomycetaceae</taxon>
        <taxon>Marininema</taxon>
    </lineage>
</organism>
<reference evidence="4" key="1">
    <citation type="submission" date="2016-10" db="EMBL/GenBank/DDBJ databases">
        <authorList>
            <person name="Varghese N."/>
            <person name="Submissions S."/>
        </authorList>
    </citation>
    <scope>NUCLEOTIDE SEQUENCE [LARGE SCALE GENOMIC DNA]</scope>
    <source>
        <strain evidence="4">DSM 45789</strain>
    </source>
</reference>
<evidence type="ECO:0000313" key="4">
    <source>
        <dbReference type="Proteomes" id="UP000198660"/>
    </source>
</evidence>
<evidence type="ECO:0000256" key="2">
    <source>
        <dbReference type="ARBA" id="ARBA00022833"/>
    </source>
</evidence>
<dbReference type="RefSeq" id="WP_091837481.1">
    <property type="nucleotide sequence ID" value="NZ_FPAA01000008.1"/>
</dbReference>
<dbReference type="InterPro" id="IPR012166">
    <property type="entry name" value="Uncharacterised_RocB"/>
</dbReference>
<keyword evidence="4" id="KW-1185">Reference proteome</keyword>
<evidence type="ECO:0000256" key="1">
    <source>
        <dbReference type="ARBA" id="ARBA00022801"/>
    </source>
</evidence>
<dbReference type="AlphaFoldDB" id="A0A1I6STP6"/>
<dbReference type="PROSITE" id="PS00759">
    <property type="entry name" value="ARGE_DAPE_CPG2_2"/>
    <property type="match status" value="1"/>
</dbReference>
<accession>A0A1I6STP6</accession>
<dbReference type="OrthoDB" id="9815360at2"/>
<dbReference type="InterPro" id="IPR050072">
    <property type="entry name" value="Peptidase_M20A"/>
</dbReference>
<dbReference type="PANTHER" id="PTHR43808">
    <property type="entry name" value="ACETYLORNITHINE DEACETYLASE"/>
    <property type="match status" value="1"/>
</dbReference>
<dbReference type="InterPro" id="IPR001261">
    <property type="entry name" value="ArgE/DapE_CS"/>
</dbReference>
<dbReference type="Pfam" id="PF01546">
    <property type="entry name" value="Peptidase_M20"/>
    <property type="match status" value="1"/>
</dbReference>
<evidence type="ECO:0000313" key="3">
    <source>
        <dbReference type="EMBL" id="SFS80276.1"/>
    </source>
</evidence>
<dbReference type="Gene3D" id="3.40.630.10">
    <property type="entry name" value="Zn peptidases"/>
    <property type="match status" value="1"/>
</dbReference>
<dbReference type="EMBL" id="FPAA01000008">
    <property type="protein sequence ID" value="SFS80276.1"/>
    <property type="molecule type" value="Genomic_DNA"/>
</dbReference>
<dbReference type="PANTHER" id="PTHR43808:SF27">
    <property type="entry name" value="PROTEIN ROCB"/>
    <property type="match status" value="1"/>
</dbReference>
<keyword evidence="1" id="KW-0378">Hydrolase</keyword>
<dbReference type="Proteomes" id="UP000198660">
    <property type="component" value="Unassembled WGS sequence"/>
</dbReference>
<keyword evidence="2" id="KW-0862">Zinc</keyword>
<dbReference type="GO" id="GO:0016787">
    <property type="term" value="F:hydrolase activity"/>
    <property type="evidence" value="ECO:0007669"/>
    <property type="project" value="UniProtKB-KW"/>
</dbReference>